<dbReference type="EMBL" id="VIEB01000026">
    <property type="protein sequence ID" value="TQE11813.1"/>
    <property type="molecule type" value="Genomic_DNA"/>
</dbReference>
<keyword evidence="3" id="KW-1185">Reference proteome</keyword>
<accession>A0A540NMF3</accession>
<feature type="chain" id="PRO_5021869217" description="Legume lectin domain-containing protein" evidence="1">
    <location>
        <begin position="26"/>
        <end position="72"/>
    </location>
</feature>
<sequence length="72" mass="7647">MAASSIFTHFVALAFLVFFLKTTSATSNSSFSFTDFGKVSNFGSDIALYEDAEVVNGGYIVQITSSVSSSID</sequence>
<gene>
    <name evidence="2" type="ORF">C1H46_002655</name>
</gene>
<evidence type="ECO:0000313" key="3">
    <source>
        <dbReference type="Proteomes" id="UP000315295"/>
    </source>
</evidence>
<keyword evidence="1" id="KW-0732">Signal</keyword>
<evidence type="ECO:0000313" key="2">
    <source>
        <dbReference type="EMBL" id="TQE11813.1"/>
    </source>
</evidence>
<evidence type="ECO:0000256" key="1">
    <source>
        <dbReference type="SAM" id="SignalP"/>
    </source>
</evidence>
<reference evidence="2 3" key="1">
    <citation type="journal article" date="2019" name="G3 (Bethesda)">
        <title>Sequencing of a Wild Apple (Malus baccata) Genome Unravels the Differences Between Cultivated and Wild Apple Species Regarding Disease Resistance and Cold Tolerance.</title>
        <authorList>
            <person name="Chen X."/>
        </authorList>
    </citation>
    <scope>NUCLEOTIDE SEQUENCE [LARGE SCALE GENOMIC DNA]</scope>
    <source>
        <strain evidence="3">cv. Shandingzi</strain>
        <tissue evidence="2">Leaves</tissue>
    </source>
</reference>
<organism evidence="2 3">
    <name type="scientific">Malus baccata</name>
    <name type="common">Siberian crab apple</name>
    <name type="synonym">Pyrus baccata</name>
    <dbReference type="NCBI Taxonomy" id="106549"/>
    <lineage>
        <taxon>Eukaryota</taxon>
        <taxon>Viridiplantae</taxon>
        <taxon>Streptophyta</taxon>
        <taxon>Embryophyta</taxon>
        <taxon>Tracheophyta</taxon>
        <taxon>Spermatophyta</taxon>
        <taxon>Magnoliopsida</taxon>
        <taxon>eudicotyledons</taxon>
        <taxon>Gunneridae</taxon>
        <taxon>Pentapetalae</taxon>
        <taxon>rosids</taxon>
        <taxon>fabids</taxon>
        <taxon>Rosales</taxon>
        <taxon>Rosaceae</taxon>
        <taxon>Amygdaloideae</taxon>
        <taxon>Maleae</taxon>
        <taxon>Malus</taxon>
    </lineage>
</organism>
<evidence type="ECO:0008006" key="4">
    <source>
        <dbReference type="Google" id="ProtNLM"/>
    </source>
</evidence>
<dbReference type="AlphaFoldDB" id="A0A540NMF3"/>
<feature type="signal peptide" evidence="1">
    <location>
        <begin position="1"/>
        <end position="25"/>
    </location>
</feature>
<dbReference type="STRING" id="106549.A0A540NMF3"/>
<protein>
    <recommendedName>
        <fullName evidence="4">Legume lectin domain-containing protein</fullName>
    </recommendedName>
</protein>
<comment type="caution">
    <text evidence="2">The sequence shown here is derived from an EMBL/GenBank/DDBJ whole genome shotgun (WGS) entry which is preliminary data.</text>
</comment>
<dbReference type="Proteomes" id="UP000315295">
    <property type="component" value="Unassembled WGS sequence"/>
</dbReference>
<proteinExistence type="predicted"/>
<name>A0A540NMF3_MALBA</name>